<proteinExistence type="predicted"/>
<evidence type="ECO:0000259" key="1">
    <source>
        <dbReference type="Pfam" id="PF00535"/>
    </source>
</evidence>
<keyword evidence="3" id="KW-1185">Reference proteome</keyword>
<dbReference type="InterPro" id="IPR029044">
    <property type="entry name" value="Nucleotide-diphossugar_trans"/>
</dbReference>
<dbReference type="CDD" id="cd04186">
    <property type="entry name" value="GT_2_like_c"/>
    <property type="match status" value="1"/>
</dbReference>
<feature type="domain" description="Glycosyltransferase 2-like" evidence="1">
    <location>
        <begin position="5"/>
        <end position="171"/>
    </location>
</feature>
<gene>
    <name evidence="2" type="ORF">GCM10023311_02670</name>
</gene>
<organism evidence="2 3">
    <name type="scientific">Flaviramulus aquimarinus</name>
    <dbReference type="NCBI Taxonomy" id="1170456"/>
    <lineage>
        <taxon>Bacteria</taxon>
        <taxon>Pseudomonadati</taxon>
        <taxon>Bacteroidota</taxon>
        <taxon>Flavobacteriia</taxon>
        <taxon>Flavobacteriales</taxon>
        <taxon>Flavobacteriaceae</taxon>
        <taxon>Flaviramulus</taxon>
    </lineage>
</organism>
<dbReference type="PANTHER" id="PTHR43179:SF7">
    <property type="entry name" value="RHAMNOSYLTRANSFERASE WBBL"/>
    <property type="match status" value="1"/>
</dbReference>
<protein>
    <recommendedName>
        <fullName evidence="1">Glycosyltransferase 2-like domain-containing protein</fullName>
    </recommendedName>
</protein>
<dbReference type="Proteomes" id="UP001500433">
    <property type="component" value="Unassembled WGS sequence"/>
</dbReference>
<evidence type="ECO:0000313" key="2">
    <source>
        <dbReference type="EMBL" id="GAA4883866.1"/>
    </source>
</evidence>
<dbReference type="RefSeq" id="WP_345272147.1">
    <property type="nucleotide sequence ID" value="NZ_BAABJH010000001.1"/>
</dbReference>
<evidence type="ECO:0000313" key="3">
    <source>
        <dbReference type="Proteomes" id="UP001500433"/>
    </source>
</evidence>
<dbReference type="Pfam" id="PF00535">
    <property type="entry name" value="Glycos_transf_2"/>
    <property type="match status" value="1"/>
</dbReference>
<dbReference type="PANTHER" id="PTHR43179">
    <property type="entry name" value="RHAMNOSYLTRANSFERASE WBBL"/>
    <property type="match status" value="1"/>
</dbReference>
<comment type="caution">
    <text evidence="2">The sequence shown here is derived from an EMBL/GenBank/DDBJ whole genome shotgun (WGS) entry which is preliminary data.</text>
</comment>
<dbReference type="EMBL" id="BAABJH010000001">
    <property type="protein sequence ID" value="GAA4883866.1"/>
    <property type="molecule type" value="Genomic_DNA"/>
</dbReference>
<name>A0ABP9EYB9_9FLAO</name>
<reference evidence="3" key="1">
    <citation type="journal article" date="2019" name="Int. J. Syst. Evol. Microbiol.">
        <title>The Global Catalogue of Microorganisms (GCM) 10K type strain sequencing project: providing services to taxonomists for standard genome sequencing and annotation.</title>
        <authorList>
            <consortium name="The Broad Institute Genomics Platform"/>
            <consortium name="The Broad Institute Genome Sequencing Center for Infectious Disease"/>
            <person name="Wu L."/>
            <person name="Ma J."/>
        </authorList>
    </citation>
    <scope>NUCLEOTIDE SEQUENCE [LARGE SCALE GENOMIC DNA]</scope>
    <source>
        <strain evidence="3">JCM 18274</strain>
    </source>
</reference>
<dbReference type="InterPro" id="IPR001173">
    <property type="entry name" value="Glyco_trans_2-like"/>
</dbReference>
<dbReference type="Gene3D" id="3.90.550.10">
    <property type="entry name" value="Spore Coat Polysaccharide Biosynthesis Protein SpsA, Chain A"/>
    <property type="match status" value="1"/>
</dbReference>
<sequence length="297" mass="34109">MTVYIIIITYNGIKWIEKCLKSCENYNVIVVDNASNDETVSHIKDNYPEVDILELKKNLGFGAANNKGISHALKAGADYVLLLNQDAYLESGTIKKLIEVHKSHTAFGVISPIHLNGLANKLDSGFSNYITYDNNNFLYFDAIKGRLSDIYEVPFVNAACWLLPKSTLRKIGGFDPVFFHYGEDVNYCQRLKYHGLKVGVVPNAFVLHDRELVKKEAHKKNNSRPDLFYILKWTDINIENNVEERVSQLKHTRFLSVLKFNFFKVKYCNEQLKLINSKVHDINNSRKVNKTLGMHYI</sequence>
<accession>A0ABP9EYB9</accession>
<dbReference type="SUPFAM" id="SSF53448">
    <property type="entry name" value="Nucleotide-diphospho-sugar transferases"/>
    <property type="match status" value="1"/>
</dbReference>